<dbReference type="Pfam" id="PF17921">
    <property type="entry name" value="Integrase_H2C2"/>
    <property type="match status" value="1"/>
</dbReference>
<reference evidence="2 3" key="1">
    <citation type="submission" date="2015-01" db="EMBL/GenBank/DDBJ databases">
        <title>Evolution of Trichinella species and genotypes.</title>
        <authorList>
            <person name="Korhonen P.K."/>
            <person name="Edoardo P."/>
            <person name="Giuseppe L.R."/>
            <person name="Gasser R.B."/>
        </authorList>
    </citation>
    <scope>NUCLEOTIDE SEQUENCE [LARGE SCALE GENOMIC DNA]</scope>
    <source>
        <strain evidence="2">ISS417</strain>
    </source>
</reference>
<dbReference type="InterPro" id="IPR001584">
    <property type="entry name" value="Integrase_cat-core"/>
</dbReference>
<evidence type="ECO:0000259" key="1">
    <source>
        <dbReference type="PROSITE" id="PS50994"/>
    </source>
</evidence>
<dbReference type="Pfam" id="PF18701">
    <property type="entry name" value="DUF5641"/>
    <property type="match status" value="1"/>
</dbReference>
<protein>
    <recommendedName>
        <fullName evidence="1">Integrase catalytic domain-containing protein</fullName>
    </recommendedName>
</protein>
<comment type="caution">
    <text evidence="2">The sequence shown here is derived from an EMBL/GenBank/DDBJ whole genome shotgun (WGS) entry which is preliminary data.</text>
</comment>
<gene>
    <name evidence="2" type="ORF">T05_13825</name>
</gene>
<dbReference type="GO" id="GO:0003676">
    <property type="term" value="F:nucleic acid binding"/>
    <property type="evidence" value="ECO:0007669"/>
    <property type="project" value="InterPro"/>
</dbReference>
<accession>A0A0V0T5X8</accession>
<dbReference type="Gene3D" id="3.30.420.10">
    <property type="entry name" value="Ribonuclease H-like superfamily/Ribonuclease H"/>
    <property type="match status" value="1"/>
</dbReference>
<dbReference type="InterPro" id="IPR012337">
    <property type="entry name" value="RNaseH-like_sf"/>
</dbReference>
<feature type="domain" description="Integrase catalytic" evidence="1">
    <location>
        <begin position="1311"/>
        <end position="1497"/>
    </location>
</feature>
<sequence length="1621" mass="186727">MKNRAAQDQQLQRTALRTVGRVGCFSGGCLDHHRRDSPPQLRVRTRPVERRAMATSNPPSGRAARPMQLGDGRTMATCVWGRVCFGLTCSPFLAMSVTRHHALNHLQGFPLGANQVLENMYVDDIVFSVDEDEVARETVRQLLTLMKKGGFQLTKWVSNLGAVLADVPSEDILGKSTSMSKILGIVWDSANDELTYSVLSDVDPWSRDTKRQLISVTAKVYDPLGHLSPYIIKAKVLFQKLWKKGLNWDEELPLDLQKEWQTWKMELSDISDIRIPRCLIPFHGSTIKKIELHAFGDASETAYGAVVYIVVKKEDYSSISNVVMAKSRVAPLKKMTLPRLELMAAQMAAKLMTFVKEALKIRIDRLTCWTDSKITLYWIKSISRKWKPFIQNRVENIQQLVELSQWRHCPTNSNLTNPEVLTPYHFLTDTHYTDIPEVTKDEDEWVPKIQPTRVCFGLTCSPFLAMSVTRHHALNHLQGFPLGANQVLENMYVDDIVFSVDEDEVARETVRQLLTLMKKGGFQLTKWVSNLGAVLADVPSEDILGKSTSMSKILGIVWDSANDELTYSVLSDVDPWSRDTKRQLISVTAKVYDPLGHLSPYIIKAKVLFQKLWKKGLNWDEELPLDLQKEWQTWKMELSDISDIRIPRCLIPFHGSTIKKIELHAFGDASETAYGAVVYIVVKKEDYSSISNVVMAKSRVAPLKKMTLPRLELMAAQMAAKLMTFVKEALKIRIDRLTCWTDSKITLYWIKSISRRWKPFIQNRVENIQQLVELSQWRHCPTNSNLTNPEVLTPYHFLTDTHYTDIPEVTKDEDEWVPKIQPTSHLTSFGLTVYRHRTLASSSGTCSVILYAVSSTCGLRDLQARENSFEVLKRKQLNTYGPGKSFLELIKRELPLDLQKEWQTWKMELSDISDIRIPRCLIPFHGSTIKKIELHAFGDASETAYGAVVYIVVKKEDYSSISNVVMAKSRVAPLKKMTLPRLELMAAQMAAKLMTFVKEALKIRIDRLTCWTDSKITLYWIKSISRKWKPFIQNRVENIQQLVEPSQWRHCPTNSNPADILSRGSTIKRLRSDSLWWNGPTWLTDEYSWPKDIDSSKPEEYEEEYCVTEKRRSIQVLVELVENIKLNPERYEHFDRLLRITAFCKRFGKNCRMPKPDRLVGCVTPLEIQDAENYWIRKAQHESFSKEIYQLSNGRQVAANSRLQQFDPFLDENGLLRIGGRLQNSDLPEPTKHPILLPDKHPTTTAIIRRCHLRQLHGGCEFTLATLRQRYWILKGRREVKKVIHACPSCKRIESKPFVAKMAPLPSDRTRITRPFENTGLDIAGPFFTRQGKKVNKNYICLFTCMSTRAVHLEVVSEMTAPRLLQALRRFIARRGKPHILQSDNFKSFKQLDKNLSRLVSTETIDNITRELTSHRIQWNFITERAPWMGGYWERLIRSMKTSLKKVLQNSMLEDEEFRTITSEIEARMNSRPLTYNPDNPNDLEVLTPYHFLTGTHYTDIPEVTKDEDEWVPKIQPTSHLVKNWNLRQRLIAQWWKRWKAEYVTNLNVRQKWYNSGNAPNIGDIVLVGENNVPRRNWKLGKIVQLYPGQDGIVRTVKVQLASGTVNRPISKLHLIEPANV</sequence>
<proteinExistence type="predicted"/>
<dbReference type="GO" id="GO:0042575">
    <property type="term" value="C:DNA polymerase complex"/>
    <property type="evidence" value="ECO:0007669"/>
    <property type="project" value="UniProtKB-ARBA"/>
</dbReference>
<dbReference type="PANTHER" id="PTHR47331">
    <property type="entry name" value="PHD-TYPE DOMAIN-CONTAINING PROTEIN"/>
    <property type="match status" value="1"/>
</dbReference>
<dbReference type="InterPro" id="IPR043502">
    <property type="entry name" value="DNA/RNA_pol_sf"/>
</dbReference>
<dbReference type="EMBL" id="JYDJ01000571">
    <property type="protein sequence ID" value="KRX34417.1"/>
    <property type="molecule type" value="Genomic_DNA"/>
</dbReference>
<dbReference type="Proteomes" id="UP000055048">
    <property type="component" value="Unassembled WGS sequence"/>
</dbReference>
<dbReference type="SUPFAM" id="SSF56672">
    <property type="entry name" value="DNA/RNA polymerases"/>
    <property type="match status" value="2"/>
</dbReference>
<evidence type="ECO:0000313" key="3">
    <source>
        <dbReference type="Proteomes" id="UP000055048"/>
    </source>
</evidence>
<dbReference type="STRING" id="144512.A0A0V0T5X8"/>
<name>A0A0V0T5X8_9BILA</name>
<dbReference type="InterPro" id="IPR036397">
    <property type="entry name" value="RNaseH_sf"/>
</dbReference>
<dbReference type="Gene3D" id="1.10.340.70">
    <property type="match status" value="1"/>
</dbReference>
<dbReference type="InterPro" id="IPR040676">
    <property type="entry name" value="DUF5641"/>
</dbReference>
<dbReference type="GO" id="GO:0015074">
    <property type="term" value="P:DNA integration"/>
    <property type="evidence" value="ECO:0007669"/>
    <property type="project" value="InterPro"/>
</dbReference>
<dbReference type="SUPFAM" id="SSF53098">
    <property type="entry name" value="Ribonuclease H-like"/>
    <property type="match status" value="1"/>
</dbReference>
<dbReference type="PROSITE" id="PS50994">
    <property type="entry name" value="INTEGRASE"/>
    <property type="match status" value="1"/>
</dbReference>
<dbReference type="InterPro" id="IPR008042">
    <property type="entry name" value="Retrotrans_Pao"/>
</dbReference>
<keyword evidence="3" id="KW-1185">Reference proteome</keyword>
<organism evidence="2 3">
    <name type="scientific">Trichinella murrelli</name>
    <dbReference type="NCBI Taxonomy" id="144512"/>
    <lineage>
        <taxon>Eukaryota</taxon>
        <taxon>Metazoa</taxon>
        <taxon>Ecdysozoa</taxon>
        <taxon>Nematoda</taxon>
        <taxon>Enoplea</taxon>
        <taxon>Dorylaimia</taxon>
        <taxon>Trichinellida</taxon>
        <taxon>Trichinellidae</taxon>
        <taxon>Trichinella</taxon>
    </lineage>
</organism>
<dbReference type="InterPro" id="IPR041588">
    <property type="entry name" value="Integrase_H2C2"/>
</dbReference>
<evidence type="ECO:0000313" key="2">
    <source>
        <dbReference type="EMBL" id="KRX34417.1"/>
    </source>
</evidence>
<dbReference type="Pfam" id="PF05380">
    <property type="entry name" value="Peptidase_A17"/>
    <property type="match status" value="3"/>
</dbReference>